<dbReference type="EMBL" id="BOOW01000045">
    <property type="protein sequence ID" value="GII96563.1"/>
    <property type="molecule type" value="Genomic_DNA"/>
</dbReference>
<evidence type="ECO:0000256" key="2">
    <source>
        <dbReference type="ARBA" id="ARBA00008072"/>
    </source>
</evidence>
<feature type="domain" description="Alcohol dehydrogenase-like C-terminal" evidence="7">
    <location>
        <begin position="10"/>
        <end position="112"/>
    </location>
</feature>
<sequence length="151" mass="15493">MEGGKVEALSRGAGRVWVADHHPDRLRVAEEMGATPINPAEQHPVEVVKETTLGMGADNGCECVGYQAHDPQGREDAGGPLNTLIDAVRFTGSISAVGVFVPHDPGAAEMQGQMAAEGKVPTGGSRLCSTRTAEAGADPRTGPGHGPTMGT</sequence>
<evidence type="ECO:0000256" key="5">
    <source>
        <dbReference type="ARBA" id="ARBA00023027"/>
    </source>
</evidence>
<evidence type="ECO:0000256" key="4">
    <source>
        <dbReference type="ARBA" id="ARBA00022833"/>
    </source>
</evidence>
<name>A0A919RN27_9ACTN</name>
<gene>
    <name evidence="8" type="ORF">Ssi02_67940</name>
</gene>
<accession>A0A919RN27</accession>
<evidence type="ECO:0000256" key="6">
    <source>
        <dbReference type="SAM" id="MobiDB-lite"/>
    </source>
</evidence>
<dbReference type="GO" id="GO:0046872">
    <property type="term" value="F:metal ion binding"/>
    <property type="evidence" value="ECO:0007669"/>
    <property type="project" value="UniProtKB-KW"/>
</dbReference>
<dbReference type="PANTHER" id="PTHR42813">
    <property type="entry name" value="ZINC-TYPE ALCOHOL DEHYDROGENASE-LIKE"/>
    <property type="match status" value="1"/>
</dbReference>
<evidence type="ECO:0000256" key="1">
    <source>
        <dbReference type="ARBA" id="ARBA00001947"/>
    </source>
</evidence>
<evidence type="ECO:0000256" key="3">
    <source>
        <dbReference type="ARBA" id="ARBA00022723"/>
    </source>
</evidence>
<dbReference type="InterPro" id="IPR036291">
    <property type="entry name" value="NAD(P)-bd_dom_sf"/>
</dbReference>
<proteinExistence type="inferred from homology"/>
<keyword evidence="9" id="KW-1185">Reference proteome</keyword>
<dbReference type="SUPFAM" id="SSF51735">
    <property type="entry name" value="NAD(P)-binding Rossmann-fold domains"/>
    <property type="match status" value="1"/>
</dbReference>
<evidence type="ECO:0000259" key="7">
    <source>
        <dbReference type="Pfam" id="PF00107"/>
    </source>
</evidence>
<evidence type="ECO:0000313" key="9">
    <source>
        <dbReference type="Proteomes" id="UP000606172"/>
    </source>
</evidence>
<dbReference type="Gene3D" id="3.40.50.720">
    <property type="entry name" value="NAD(P)-binding Rossmann-like Domain"/>
    <property type="match status" value="1"/>
</dbReference>
<organism evidence="8 9">
    <name type="scientific">Sinosporangium siamense</name>
    <dbReference type="NCBI Taxonomy" id="1367973"/>
    <lineage>
        <taxon>Bacteria</taxon>
        <taxon>Bacillati</taxon>
        <taxon>Actinomycetota</taxon>
        <taxon>Actinomycetes</taxon>
        <taxon>Streptosporangiales</taxon>
        <taxon>Streptosporangiaceae</taxon>
        <taxon>Sinosporangium</taxon>
    </lineage>
</organism>
<dbReference type="InterPro" id="IPR013149">
    <property type="entry name" value="ADH-like_C"/>
</dbReference>
<dbReference type="PANTHER" id="PTHR42813:SF3">
    <property type="entry name" value="GLUTATHIONE-INDEPENDENT FORMALDEHYDE DEHYDROGENASE"/>
    <property type="match status" value="1"/>
</dbReference>
<comment type="caution">
    <text evidence="8">The sequence shown here is derived from an EMBL/GenBank/DDBJ whole genome shotgun (WGS) entry which is preliminary data.</text>
</comment>
<dbReference type="Proteomes" id="UP000606172">
    <property type="component" value="Unassembled WGS sequence"/>
</dbReference>
<comment type="cofactor">
    <cofactor evidence="1">
        <name>Zn(2+)</name>
        <dbReference type="ChEBI" id="CHEBI:29105"/>
    </cofactor>
</comment>
<keyword evidence="4" id="KW-0862">Zinc</keyword>
<dbReference type="AlphaFoldDB" id="A0A919RN27"/>
<comment type="similarity">
    <text evidence="2">Belongs to the zinc-containing alcohol dehydrogenase family.</text>
</comment>
<evidence type="ECO:0000313" key="8">
    <source>
        <dbReference type="EMBL" id="GII96563.1"/>
    </source>
</evidence>
<feature type="region of interest" description="Disordered" evidence="6">
    <location>
        <begin position="130"/>
        <end position="151"/>
    </location>
</feature>
<keyword evidence="5" id="KW-0520">NAD</keyword>
<protein>
    <recommendedName>
        <fullName evidence="7">Alcohol dehydrogenase-like C-terminal domain-containing protein</fullName>
    </recommendedName>
</protein>
<reference evidence="8" key="1">
    <citation type="submission" date="2021-01" db="EMBL/GenBank/DDBJ databases">
        <title>Whole genome shotgun sequence of Sinosporangium siamense NBRC 109515.</title>
        <authorList>
            <person name="Komaki H."/>
            <person name="Tamura T."/>
        </authorList>
    </citation>
    <scope>NUCLEOTIDE SEQUENCE</scope>
    <source>
        <strain evidence="8">NBRC 109515</strain>
    </source>
</reference>
<dbReference type="Pfam" id="PF00107">
    <property type="entry name" value="ADH_zinc_N"/>
    <property type="match status" value="1"/>
</dbReference>
<keyword evidence="3" id="KW-0479">Metal-binding</keyword>